<dbReference type="EMBL" id="CP089982">
    <property type="protein sequence ID" value="WXA91659.1"/>
    <property type="molecule type" value="Genomic_DNA"/>
</dbReference>
<accession>A0ABZ2K4D9</accession>
<feature type="transmembrane region" description="Helical" evidence="2">
    <location>
        <begin position="170"/>
        <end position="192"/>
    </location>
</feature>
<evidence type="ECO:0000256" key="2">
    <source>
        <dbReference type="SAM" id="Phobius"/>
    </source>
</evidence>
<organism evidence="3 4">
    <name type="scientific">Pendulispora brunnea</name>
    <dbReference type="NCBI Taxonomy" id="2905690"/>
    <lineage>
        <taxon>Bacteria</taxon>
        <taxon>Pseudomonadati</taxon>
        <taxon>Myxococcota</taxon>
        <taxon>Myxococcia</taxon>
        <taxon>Myxococcales</taxon>
        <taxon>Sorangiineae</taxon>
        <taxon>Pendulisporaceae</taxon>
        <taxon>Pendulispora</taxon>
    </lineage>
</organism>
<dbReference type="RefSeq" id="WP_394842280.1">
    <property type="nucleotide sequence ID" value="NZ_CP089982.1"/>
</dbReference>
<sequence length="287" mass="32190">MKYVHDTLATPCTSSAHSDGEWAASSICPFSADNRTLEQPLDLWWHDSEKSLNTRHDVWGGEMGPLSWTSDTTIEVDPSPHVDLRPHNDLPKDLFEEEGLNESIDDLVGNLVYHEPRLRSAKWIRAISAARPPRRAPLPCLTGKWSLLSVDSDLGARPLRASLPRKKRRFNIALLDKLLIASVLCFVVFDWARHLPASTPYHVQVAETQPVTAAEMIDTKRRSPAMLAEIIEQHAAGNAPVLRTEAVLSPKNNRAPSIRRRAVSTYHKVREPSAKAESARLTSMFRF</sequence>
<evidence type="ECO:0000313" key="4">
    <source>
        <dbReference type="Proteomes" id="UP001379533"/>
    </source>
</evidence>
<keyword evidence="2" id="KW-1133">Transmembrane helix</keyword>
<keyword evidence="2" id="KW-0812">Transmembrane</keyword>
<feature type="region of interest" description="Disordered" evidence="1">
    <location>
        <begin position="1"/>
        <end position="20"/>
    </location>
</feature>
<name>A0ABZ2K4D9_9BACT</name>
<keyword evidence="2" id="KW-0472">Membrane</keyword>
<gene>
    <name evidence="3" type="ORF">LZC95_35050</name>
</gene>
<evidence type="ECO:0000256" key="1">
    <source>
        <dbReference type="SAM" id="MobiDB-lite"/>
    </source>
</evidence>
<protein>
    <submittedName>
        <fullName evidence="3">Uncharacterized protein</fullName>
    </submittedName>
</protein>
<keyword evidence="4" id="KW-1185">Reference proteome</keyword>
<proteinExistence type="predicted"/>
<reference evidence="3 4" key="1">
    <citation type="submission" date="2021-12" db="EMBL/GenBank/DDBJ databases">
        <title>Discovery of the Pendulisporaceae a myxobacterial family with distinct sporulation behavior and unique specialized metabolism.</title>
        <authorList>
            <person name="Garcia R."/>
            <person name="Popoff A."/>
            <person name="Bader C.D."/>
            <person name="Loehr J."/>
            <person name="Walesch S."/>
            <person name="Walt C."/>
            <person name="Boldt J."/>
            <person name="Bunk B."/>
            <person name="Haeckl F.J.F.P.J."/>
            <person name="Gunesch A.P."/>
            <person name="Birkelbach J."/>
            <person name="Nuebel U."/>
            <person name="Pietschmann T."/>
            <person name="Bach T."/>
            <person name="Mueller R."/>
        </authorList>
    </citation>
    <scope>NUCLEOTIDE SEQUENCE [LARGE SCALE GENOMIC DNA]</scope>
    <source>
        <strain evidence="3 4">MSr12523</strain>
    </source>
</reference>
<dbReference type="Proteomes" id="UP001379533">
    <property type="component" value="Chromosome"/>
</dbReference>
<evidence type="ECO:0000313" key="3">
    <source>
        <dbReference type="EMBL" id="WXA91659.1"/>
    </source>
</evidence>